<keyword evidence="3" id="KW-1185">Reference proteome</keyword>
<reference evidence="2 3" key="1">
    <citation type="journal article" date="2023" name="Sci. Data">
        <title>Genome assembly of the Korean intertidal mud-creeper Batillaria attramentaria.</title>
        <authorList>
            <person name="Patra A.K."/>
            <person name="Ho P.T."/>
            <person name="Jun S."/>
            <person name="Lee S.J."/>
            <person name="Kim Y."/>
            <person name="Won Y.J."/>
        </authorList>
    </citation>
    <scope>NUCLEOTIDE SEQUENCE [LARGE SCALE GENOMIC DNA]</scope>
    <source>
        <strain evidence="2">Wonlab-2016</strain>
    </source>
</reference>
<evidence type="ECO:0000313" key="3">
    <source>
        <dbReference type="Proteomes" id="UP001519460"/>
    </source>
</evidence>
<evidence type="ECO:0000256" key="1">
    <source>
        <dbReference type="SAM" id="MobiDB-lite"/>
    </source>
</evidence>
<accession>A0ABD0KRK0</accession>
<dbReference type="EMBL" id="JACVVK020000138">
    <property type="protein sequence ID" value="KAK7489370.1"/>
    <property type="molecule type" value="Genomic_DNA"/>
</dbReference>
<dbReference type="Proteomes" id="UP001519460">
    <property type="component" value="Unassembled WGS sequence"/>
</dbReference>
<dbReference type="AlphaFoldDB" id="A0ABD0KRK0"/>
<comment type="caution">
    <text evidence="2">The sequence shown here is derived from an EMBL/GenBank/DDBJ whole genome shotgun (WGS) entry which is preliminary data.</text>
</comment>
<dbReference type="Gene3D" id="3.40.50.11350">
    <property type="match status" value="1"/>
</dbReference>
<feature type="compositionally biased region" description="Polar residues" evidence="1">
    <location>
        <begin position="38"/>
        <end position="88"/>
    </location>
</feature>
<feature type="region of interest" description="Disordered" evidence="1">
    <location>
        <begin position="38"/>
        <end position="141"/>
    </location>
</feature>
<gene>
    <name evidence="2" type="ORF">BaRGS_00019314</name>
</gene>
<protein>
    <submittedName>
        <fullName evidence="2">Uncharacterized protein</fullName>
    </submittedName>
</protein>
<proteinExistence type="predicted"/>
<evidence type="ECO:0000313" key="2">
    <source>
        <dbReference type="EMBL" id="KAK7489370.1"/>
    </source>
</evidence>
<sequence length="465" mass="52229">MVIAVSAAVVLQGKVRLPHALISALPFEWNTGLHSQQNVTSGDVNQTSDGVTQTSPGETGQDVSAATSESKQKVTQTPDTKKSVTQIPDTGVQVPETKTSSRQTMDSKKNLSKTQETKNSVTKTTDANNDVTQSGQQSAIPTTEVVVQKSRKTILYICDSFGCGGFADRQKGIVSAYVLAAMLKREFKVHMTVPCNLANFMAPNGTGWRITTEELKRANVHRIRHIDHRGVTYAKELLKKDNLDEEFPHNYTAFTWNMELVQYFREHRLAKQVPWLRDLSVPDVYRFVLDKLFSLKPELQRDLKTLRDSLPKDSKLVCAQVRLGSHGNFKDVKTYYTLEQFPTISDFLKKYNETDRYRFLVTSDSEELVSLTETSFPNRTLKIPGPITHVDKARGANACDGFKKAILDEYALATCDVLVISESGLGKIAAFRRGTDDDLYIFLGSNIEPFKRGSPFPKYKKSWRR</sequence>
<feature type="compositionally biased region" description="Polar residues" evidence="1">
    <location>
        <begin position="112"/>
        <end position="141"/>
    </location>
</feature>
<name>A0ABD0KRK0_9CAEN</name>
<organism evidence="2 3">
    <name type="scientific">Batillaria attramentaria</name>
    <dbReference type="NCBI Taxonomy" id="370345"/>
    <lineage>
        <taxon>Eukaryota</taxon>
        <taxon>Metazoa</taxon>
        <taxon>Spiralia</taxon>
        <taxon>Lophotrochozoa</taxon>
        <taxon>Mollusca</taxon>
        <taxon>Gastropoda</taxon>
        <taxon>Caenogastropoda</taxon>
        <taxon>Sorbeoconcha</taxon>
        <taxon>Cerithioidea</taxon>
        <taxon>Batillariidae</taxon>
        <taxon>Batillaria</taxon>
    </lineage>
</organism>